<keyword evidence="3" id="KW-1185">Reference proteome</keyword>
<accession>A0AAN6XH94</accession>
<comment type="caution">
    <text evidence="2">The sequence shown here is derived from an EMBL/GenBank/DDBJ whole genome shotgun (WGS) entry which is preliminary data.</text>
</comment>
<dbReference type="AlphaFoldDB" id="A0AAN6XH94"/>
<proteinExistence type="predicted"/>
<sequence length="506" mass="54450">MFPARHHGIGGGRGARLGFCVVGSSTQQRVTRNSVTAGYTRLSPCKGGWGVYSRGVGRLAAMQPRPAHAVPKHQCSTGYTKGSLSLSLVANLSGMAGLWVSCQTDGWRGRREETRGGARFGEGEAVQSSTDDVETLGIRTRGSCISPSIPRCPASSWGVCKGRGTIPGDLSVDGSLEDGDDVLSTLALAWRPSRLPSEASGRPAAPTGQAPNPVLKSCPIAVAVGDALISHDQPQVHNPRPTPLHQRPTKRSSVRSPLQAWPCLPQNTTSTRPGRNSTHARNLPRGIQERMKPQTATLKMAGLQHEHCKVSCLENNQDRRFGGRPVRGLDVLRGTAADGYISKPAVRPHVIYGPPLMRATVFVWDAKPTSAETKLEYQYRCGTYPEVKGAHLHAAEPQEPLAGWLVQSEQRVTKESSIAMRPPGEETIATPSTQTRTEGNRHSSLILCPGCYNQDAVHSGGTVIFHPSYASFLPWPLVPVGVRYLSNGWNYLARVTTWSAPLPATA</sequence>
<dbReference type="Proteomes" id="UP001303160">
    <property type="component" value="Unassembled WGS sequence"/>
</dbReference>
<feature type="compositionally biased region" description="Polar residues" evidence="1">
    <location>
        <begin position="265"/>
        <end position="280"/>
    </location>
</feature>
<dbReference type="EMBL" id="MU863923">
    <property type="protein sequence ID" value="KAK4200158.1"/>
    <property type="molecule type" value="Genomic_DNA"/>
</dbReference>
<feature type="region of interest" description="Disordered" evidence="1">
    <location>
        <begin position="194"/>
        <end position="213"/>
    </location>
</feature>
<evidence type="ECO:0000313" key="2">
    <source>
        <dbReference type="EMBL" id="KAK4200158.1"/>
    </source>
</evidence>
<gene>
    <name evidence="2" type="ORF">QBC40DRAFT_296921</name>
</gene>
<evidence type="ECO:0000313" key="3">
    <source>
        <dbReference type="Proteomes" id="UP001303160"/>
    </source>
</evidence>
<name>A0AAN6XH94_9PEZI</name>
<evidence type="ECO:0000256" key="1">
    <source>
        <dbReference type="SAM" id="MobiDB-lite"/>
    </source>
</evidence>
<organism evidence="2 3">
    <name type="scientific">Triangularia verruculosa</name>
    <dbReference type="NCBI Taxonomy" id="2587418"/>
    <lineage>
        <taxon>Eukaryota</taxon>
        <taxon>Fungi</taxon>
        <taxon>Dikarya</taxon>
        <taxon>Ascomycota</taxon>
        <taxon>Pezizomycotina</taxon>
        <taxon>Sordariomycetes</taxon>
        <taxon>Sordariomycetidae</taxon>
        <taxon>Sordariales</taxon>
        <taxon>Podosporaceae</taxon>
        <taxon>Triangularia</taxon>
    </lineage>
</organism>
<reference evidence="2" key="2">
    <citation type="submission" date="2023-05" db="EMBL/GenBank/DDBJ databases">
        <authorList>
            <consortium name="Lawrence Berkeley National Laboratory"/>
            <person name="Steindorff A."/>
            <person name="Hensen N."/>
            <person name="Bonometti L."/>
            <person name="Westerberg I."/>
            <person name="Brannstrom I.O."/>
            <person name="Guillou S."/>
            <person name="Cros-Aarteil S."/>
            <person name="Calhoun S."/>
            <person name="Haridas S."/>
            <person name="Kuo A."/>
            <person name="Mondo S."/>
            <person name="Pangilinan J."/>
            <person name="Riley R."/>
            <person name="Labutti K."/>
            <person name="Andreopoulos B."/>
            <person name="Lipzen A."/>
            <person name="Chen C."/>
            <person name="Yanf M."/>
            <person name="Daum C."/>
            <person name="Ng V."/>
            <person name="Clum A."/>
            <person name="Ohm R."/>
            <person name="Martin F."/>
            <person name="Silar P."/>
            <person name="Natvig D."/>
            <person name="Lalanne C."/>
            <person name="Gautier V."/>
            <person name="Ament-Velasquez S.L."/>
            <person name="Kruys A."/>
            <person name="Hutchinson M.I."/>
            <person name="Powell A.J."/>
            <person name="Barry K."/>
            <person name="Miller A.N."/>
            <person name="Grigoriev I.V."/>
            <person name="Debuchy R."/>
            <person name="Gladieux P."/>
            <person name="Thoren M.H."/>
            <person name="Johannesson H."/>
        </authorList>
    </citation>
    <scope>NUCLEOTIDE SEQUENCE</scope>
    <source>
        <strain evidence="2">CBS 315.58</strain>
    </source>
</reference>
<protein>
    <submittedName>
        <fullName evidence="2">Uncharacterized protein</fullName>
    </submittedName>
</protein>
<feature type="region of interest" description="Disordered" evidence="1">
    <location>
        <begin position="232"/>
        <end position="283"/>
    </location>
</feature>
<reference evidence="2" key="1">
    <citation type="journal article" date="2023" name="Mol. Phylogenet. Evol.">
        <title>Genome-scale phylogeny and comparative genomics of the fungal order Sordariales.</title>
        <authorList>
            <person name="Hensen N."/>
            <person name="Bonometti L."/>
            <person name="Westerberg I."/>
            <person name="Brannstrom I.O."/>
            <person name="Guillou S."/>
            <person name="Cros-Aarteil S."/>
            <person name="Calhoun S."/>
            <person name="Haridas S."/>
            <person name="Kuo A."/>
            <person name="Mondo S."/>
            <person name="Pangilinan J."/>
            <person name="Riley R."/>
            <person name="LaButti K."/>
            <person name="Andreopoulos B."/>
            <person name="Lipzen A."/>
            <person name="Chen C."/>
            <person name="Yan M."/>
            <person name="Daum C."/>
            <person name="Ng V."/>
            <person name="Clum A."/>
            <person name="Steindorff A."/>
            <person name="Ohm R.A."/>
            <person name="Martin F."/>
            <person name="Silar P."/>
            <person name="Natvig D.O."/>
            <person name="Lalanne C."/>
            <person name="Gautier V."/>
            <person name="Ament-Velasquez S.L."/>
            <person name="Kruys A."/>
            <person name="Hutchinson M.I."/>
            <person name="Powell A.J."/>
            <person name="Barry K."/>
            <person name="Miller A.N."/>
            <person name="Grigoriev I.V."/>
            <person name="Debuchy R."/>
            <person name="Gladieux P."/>
            <person name="Hiltunen Thoren M."/>
            <person name="Johannesson H."/>
        </authorList>
    </citation>
    <scope>NUCLEOTIDE SEQUENCE</scope>
    <source>
        <strain evidence="2">CBS 315.58</strain>
    </source>
</reference>